<dbReference type="Gene3D" id="2.160.20.120">
    <property type="match status" value="1"/>
</dbReference>
<keyword evidence="2" id="KW-0732">Signal</keyword>
<dbReference type="OrthoDB" id="942536at2"/>
<protein>
    <submittedName>
        <fullName evidence="4">Putative auto-transporter adhesin, head GIN domain</fullName>
    </submittedName>
</protein>
<organism evidence="4 5">
    <name type="scientific">Pedobacter hartonius</name>
    <dbReference type="NCBI Taxonomy" id="425514"/>
    <lineage>
        <taxon>Bacteria</taxon>
        <taxon>Pseudomonadati</taxon>
        <taxon>Bacteroidota</taxon>
        <taxon>Sphingobacteriia</taxon>
        <taxon>Sphingobacteriales</taxon>
        <taxon>Sphingobacteriaceae</taxon>
        <taxon>Pedobacter</taxon>
    </lineage>
</organism>
<accession>A0A1H4E9Z6</accession>
<evidence type="ECO:0000256" key="1">
    <source>
        <dbReference type="SAM" id="MobiDB-lite"/>
    </source>
</evidence>
<evidence type="ECO:0000313" key="4">
    <source>
        <dbReference type="EMBL" id="SEA81855.1"/>
    </source>
</evidence>
<name>A0A1H4E9Z6_9SPHI</name>
<gene>
    <name evidence="4" type="ORF">SAMN05443550_105315</name>
</gene>
<dbReference type="STRING" id="425514.SAMN05443550_105315"/>
<dbReference type="InterPro" id="IPR021255">
    <property type="entry name" value="DUF2807"/>
</dbReference>
<feature type="signal peptide" evidence="2">
    <location>
        <begin position="1"/>
        <end position="26"/>
    </location>
</feature>
<dbReference type="AlphaFoldDB" id="A0A1H4E9Z6"/>
<dbReference type="Proteomes" id="UP000198850">
    <property type="component" value="Unassembled WGS sequence"/>
</dbReference>
<dbReference type="Pfam" id="PF10988">
    <property type="entry name" value="DUF2807"/>
    <property type="match status" value="1"/>
</dbReference>
<feature type="domain" description="Putative auto-transporter adhesin head GIN" evidence="3">
    <location>
        <begin position="38"/>
        <end position="223"/>
    </location>
</feature>
<feature type="region of interest" description="Disordered" evidence="1">
    <location>
        <begin position="210"/>
        <end position="240"/>
    </location>
</feature>
<keyword evidence="5" id="KW-1185">Reference proteome</keyword>
<dbReference type="EMBL" id="FNRA01000005">
    <property type="protein sequence ID" value="SEA81855.1"/>
    <property type="molecule type" value="Genomic_DNA"/>
</dbReference>
<sequence length="240" mass="25559">MKLPDLIKPALSLVMMLCISAPVLRAQIQQSKEVPVRDFSEIHTTTGIELIITQGAVESAKIVADETLIDVVLVEQTGNSLNVKWGLVRSKKKRWLNRTAKVFITYKNLNVIEASDGSSVKTENTLKTPGLDISVSSGAIVTAAVECPELHLKTSSGASALLKGTAARMKLEASSASRVNAIELATDYATVTASSGADLKINVSKELETTSNSGSNIHYKGNPSLQNYSGAKSGTVKKMD</sequence>
<evidence type="ECO:0000313" key="5">
    <source>
        <dbReference type="Proteomes" id="UP000198850"/>
    </source>
</evidence>
<evidence type="ECO:0000256" key="2">
    <source>
        <dbReference type="SAM" id="SignalP"/>
    </source>
</evidence>
<evidence type="ECO:0000259" key="3">
    <source>
        <dbReference type="Pfam" id="PF10988"/>
    </source>
</evidence>
<feature type="chain" id="PRO_5011673802" evidence="2">
    <location>
        <begin position="27"/>
        <end position="240"/>
    </location>
</feature>
<dbReference type="RefSeq" id="WP_090556796.1">
    <property type="nucleotide sequence ID" value="NZ_FNRA01000005.1"/>
</dbReference>
<feature type="compositionally biased region" description="Polar residues" evidence="1">
    <location>
        <begin position="223"/>
        <end position="232"/>
    </location>
</feature>
<reference evidence="4 5" key="1">
    <citation type="submission" date="2016-10" db="EMBL/GenBank/DDBJ databases">
        <authorList>
            <person name="de Groot N.N."/>
        </authorList>
    </citation>
    <scope>NUCLEOTIDE SEQUENCE [LARGE SCALE GENOMIC DNA]</scope>
    <source>
        <strain evidence="4 5">DSM 19033</strain>
    </source>
</reference>
<proteinExistence type="predicted"/>